<evidence type="ECO:0000313" key="4">
    <source>
        <dbReference type="EMBL" id="KAA9106550.1"/>
    </source>
</evidence>
<keyword evidence="1 2" id="KW-0732">Signal</keyword>
<name>A0A5J5J239_9MICO</name>
<proteinExistence type="predicted"/>
<dbReference type="OrthoDB" id="4633994at2"/>
<protein>
    <submittedName>
        <fullName evidence="4">Transporter substrate-binding domain-containing protein</fullName>
    </submittedName>
</protein>
<dbReference type="InterPro" id="IPR001638">
    <property type="entry name" value="Solute-binding_3/MltF_N"/>
</dbReference>
<feature type="chain" id="PRO_5039429334" evidence="2">
    <location>
        <begin position="26"/>
        <end position="315"/>
    </location>
</feature>
<dbReference type="SUPFAM" id="SSF53850">
    <property type="entry name" value="Periplasmic binding protein-like II"/>
    <property type="match status" value="1"/>
</dbReference>
<evidence type="ECO:0000256" key="2">
    <source>
        <dbReference type="SAM" id="SignalP"/>
    </source>
</evidence>
<keyword evidence="5" id="KW-1185">Reference proteome</keyword>
<feature type="domain" description="Solute-binding protein family 3/N-terminal" evidence="3">
    <location>
        <begin position="71"/>
        <end position="300"/>
    </location>
</feature>
<dbReference type="Pfam" id="PF00497">
    <property type="entry name" value="SBP_bac_3"/>
    <property type="match status" value="1"/>
</dbReference>
<reference evidence="5" key="1">
    <citation type="submission" date="2019-09" db="EMBL/GenBank/DDBJ databases">
        <title>Mumia zhuanghuii sp. nov. isolated from the intestinal contents of plateau pika (Ochotona curzoniae) in the Qinghai-Tibet plateau of China.</title>
        <authorList>
            <person name="Tian Z."/>
        </authorList>
    </citation>
    <scope>NUCLEOTIDE SEQUENCE [LARGE SCALE GENOMIC DNA]</scope>
    <source>
        <strain evidence="5">JCM 30598</strain>
    </source>
</reference>
<dbReference type="RefSeq" id="WP_150449899.1">
    <property type="nucleotide sequence ID" value="NZ_VYSA01000003.1"/>
</dbReference>
<evidence type="ECO:0000259" key="3">
    <source>
        <dbReference type="SMART" id="SM00062"/>
    </source>
</evidence>
<evidence type="ECO:0000256" key="1">
    <source>
        <dbReference type="ARBA" id="ARBA00022729"/>
    </source>
</evidence>
<organism evidence="4 5">
    <name type="scientific">Microbacterium rhizomatis</name>
    <dbReference type="NCBI Taxonomy" id="1631477"/>
    <lineage>
        <taxon>Bacteria</taxon>
        <taxon>Bacillati</taxon>
        <taxon>Actinomycetota</taxon>
        <taxon>Actinomycetes</taxon>
        <taxon>Micrococcales</taxon>
        <taxon>Microbacteriaceae</taxon>
        <taxon>Microbacterium</taxon>
    </lineage>
</organism>
<sequence length="315" mass="32616">MNTVVAPRRTLIGLAALTAFGLALAGCSSTPGGGSSGAPDAGGSVEVAGVTIQKDAELAALVPQKVLDRGTLTAIQFDNAPADTFLGEDDVITGWGPDLGRAVAGLLGLTYDAEVSGAFDTFIPGIQNGRYDTSWASIIVTQERLDVVDIVAVHESTTGVITKEGAGLSISTPEDLCGLRVGALAGSAFLIQMEQIVATCTDAGKPAPTIDSFPQQGAAQLAVSSDRIDAFMTAKGQLSWLLREDSSAEGFEIQPLDYQPNLEGIAVSRTSDMTKAITAAMNKLIQDGSYAKIMGFWDIDFGLLDEAVANPDVSS</sequence>
<comment type="caution">
    <text evidence="4">The sequence shown here is derived from an EMBL/GenBank/DDBJ whole genome shotgun (WGS) entry which is preliminary data.</text>
</comment>
<dbReference type="InterPro" id="IPR006311">
    <property type="entry name" value="TAT_signal"/>
</dbReference>
<dbReference type="PANTHER" id="PTHR35936">
    <property type="entry name" value="MEMBRANE-BOUND LYTIC MUREIN TRANSGLYCOSYLASE F"/>
    <property type="match status" value="1"/>
</dbReference>
<dbReference type="SMART" id="SM00062">
    <property type="entry name" value="PBPb"/>
    <property type="match status" value="1"/>
</dbReference>
<accession>A0A5J5J239</accession>
<dbReference type="Proteomes" id="UP000325827">
    <property type="component" value="Unassembled WGS sequence"/>
</dbReference>
<gene>
    <name evidence="4" type="ORF">F6B43_15595</name>
</gene>
<evidence type="ECO:0000313" key="5">
    <source>
        <dbReference type="Proteomes" id="UP000325827"/>
    </source>
</evidence>
<dbReference type="PROSITE" id="PS51318">
    <property type="entry name" value="TAT"/>
    <property type="match status" value="1"/>
</dbReference>
<dbReference type="EMBL" id="VYSA01000003">
    <property type="protein sequence ID" value="KAA9106550.1"/>
    <property type="molecule type" value="Genomic_DNA"/>
</dbReference>
<dbReference type="Gene3D" id="3.40.190.10">
    <property type="entry name" value="Periplasmic binding protein-like II"/>
    <property type="match status" value="2"/>
</dbReference>
<dbReference type="AlphaFoldDB" id="A0A5J5J239"/>
<dbReference type="PANTHER" id="PTHR35936:SF17">
    <property type="entry name" value="ARGININE-BINDING EXTRACELLULAR PROTEIN ARTP"/>
    <property type="match status" value="1"/>
</dbReference>
<feature type="signal peptide" evidence="2">
    <location>
        <begin position="1"/>
        <end position="25"/>
    </location>
</feature>